<dbReference type="InterPro" id="IPR000361">
    <property type="entry name" value="ATAP_core_dom"/>
</dbReference>
<dbReference type="PANTHER" id="PTHR43011:SF1">
    <property type="entry name" value="IRON-SULFUR CLUSTER ASSEMBLY 2 HOMOLOG, MITOCHONDRIAL"/>
    <property type="match status" value="1"/>
</dbReference>
<dbReference type="GO" id="GO:0051537">
    <property type="term" value="F:2 iron, 2 sulfur cluster binding"/>
    <property type="evidence" value="ECO:0007669"/>
    <property type="project" value="TreeGrafter"/>
</dbReference>
<accession>A0A450TAS9</accession>
<proteinExistence type="predicted"/>
<dbReference type="GO" id="GO:0051539">
    <property type="term" value="F:4 iron, 4 sulfur cluster binding"/>
    <property type="evidence" value="ECO:0007669"/>
    <property type="project" value="TreeGrafter"/>
</dbReference>
<reference evidence="2" key="1">
    <citation type="submission" date="2019-02" db="EMBL/GenBank/DDBJ databases">
        <authorList>
            <person name="Gruber-Vodicka R. H."/>
            <person name="Seah K. B. B."/>
        </authorList>
    </citation>
    <scope>NUCLEOTIDE SEQUENCE</scope>
    <source>
        <strain evidence="2">BECK_DK47</strain>
    </source>
</reference>
<dbReference type="GO" id="GO:0016226">
    <property type="term" value="P:iron-sulfur cluster assembly"/>
    <property type="evidence" value="ECO:0007669"/>
    <property type="project" value="InterPro"/>
</dbReference>
<evidence type="ECO:0000259" key="1">
    <source>
        <dbReference type="Pfam" id="PF01521"/>
    </source>
</evidence>
<organism evidence="2">
    <name type="scientific">Candidatus Kentrum sp. DK</name>
    <dbReference type="NCBI Taxonomy" id="2126562"/>
    <lineage>
        <taxon>Bacteria</taxon>
        <taxon>Pseudomonadati</taxon>
        <taxon>Pseudomonadota</taxon>
        <taxon>Gammaproteobacteria</taxon>
        <taxon>Candidatus Kentrum</taxon>
    </lineage>
</organism>
<dbReference type="EMBL" id="CAADEX010000129">
    <property type="protein sequence ID" value="VFJ63824.1"/>
    <property type="molecule type" value="Genomic_DNA"/>
</dbReference>
<dbReference type="Gene3D" id="2.60.300.12">
    <property type="entry name" value="HesB-like domain"/>
    <property type="match status" value="1"/>
</dbReference>
<dbReference type="NCBIfam" id="TIGR00049">
    <property type="entry name" value="iron-sulfur cluster assembly accessory protein"/>
    <property type="match status" value="1"/>
</dbReference>
<dbReference type="GO" id="GO:0005506">
    <property type="term" value="F:iron ion binding"/>
    <property type="evidence" value="ECO:0007669"/>
    <property type="project" value="TreeGrafter"/>
</dbReference>
<dbReference type="InterPro" id="IPR035903">
    <property type="entry name" value="HesB-like_dom_sf"/>
</dbReference>
<dbReference type="InterPro" id="IPR016092">
    <property type="entry name" value="ATAP"/>
</dbReference>
<sequence length="141" mass="14903">MTDSIPGYNTTIDKEDFKVTPLALEQLRNIFEQNHAEYDEIEAVRVFIAGSGGCSGMIYGMTFTDQKTEYDQVFEDNGLKIYVDAVALSYLRGVEIDFVERPSGSSFVFNNAFAPIGGAAGGCSSGSCCSSSAGGCGSGCG</sequence>
<dbReference type="SUPFAM" id="SSF89360">
    <property type="entry name" value="HesB-like domain"/>
    <property type="match status" value="1"/>
</dbReference>
<evidence type="ECO:0000313" key="2">
    <source>
        <dbReference type="EMBL" id="VFJ63824.1"/>
    </source>
</evidence>
<dbReference type="Pfam" id="PF01521">
    <property type="entry name" value="Fe-S_biosyn"/>
    <property type="match status" value="1"/>
</dbReference>
<dbReference type="AlphaFoldDB" id="A0A450TAS9"/>
<dbReference type="PANTHER" id="PTHR43011">
    <property type="entry name" value="IRON-SULFUR CLUSTER ASSEMBLY 2 HOMOLOG, MITOCHONDRIAL"/>
    <property type="match status" value="1"/>
</dbReference>
<protein>
    <submittedName>
        <fullName evidence="2">Iron-sulfur cluster insertion protein</fullName>
    </submittedName>
</protein>
<name>A0A450TAS9_9GAMM</name>
<feature type="domain" description="Core" evidence="1">
    <location>
        <begin position="18"/>
        <end position="113"/>
    </location>
</feature>
<gene>
    <name evidence="2" type="ORF">BECKDK2373B_GA0170837_11298</name>
</gene>